<evidence type="ECO:0000313" key="2">
    <source>
        <dbReference type="EMBL" id="MBB6088863.1"/>
    </source>
</evidence>
<evidence type="ECO:0000313" key="3">
    <source>
        <dbReference type="Proteomes" id="UP000642919"/>
    </source>
</evidence>
<organism evidence="2 3">
    <name type="scientific">Halobacterium salinarum</name>
    <name type="common">Halobacterium halobium</name>
    <dbReference type="NCBI Taxonomy" id="2242"/>
    <lineage>
        <taxon>Archaea</taxon>
        <taxon>Methanobacteriati</taxon>
        <taxon>Methanobacteriota</taxon>
        <taxon>Stenosarchaea group</taxon>
        <taxon>Halobacteria</taxon>
        <taxon>Halobacteriales</taxon>
        <taxon>Halobacteriaceae</taxon>
        <taxon>Halobacterium</taxon>
    </lineage>
</organism>
<keyword evidence="2" id="KW-0808">Transferase</keyword>
<dbReference type="PANTHER" id="PTHR43777">
    <property type="entry name" value="MOLYBDENUM COFACTOR CYTIDYLYLTRANSFERASE"/>
    <property type="match status" value="1"/>
</dbReference>
<dbReference type="Gene3D" id="3.90.550.10">
    <property type="entry name" value="Spore Coat Polysaccharide Biosynthesis Protein SpsA, Chain A"/>
    <property type="match status" value="1"/>
</dbReference>
<name>A0A841H894_HALSI</name>
<dbReference type="PANTHER" id="PTHR43777:SF1">
    <property type="entry name" value="MOLYBDENUM COFACTOR CYTIDYLYLTRANSFERASE"/>
    <property type="match status" value="1"/>
</dbReference>
<dbReference type="GO" id="GO:0008820">
    <property type="term" value="F:cobinamide phosphate guanylyltransferase activity"/>
    <property type="evidence" value="ECO:0007669"/>
    <property type="project" value="UniProtKB-EC"/>
</dbReference>
<accession>A0A841H894</accession>
<dbReference type="EMBL" id="JACHGX010000001">
    <property type="protein sequence ID" value="MBB6088863.1"/>
    <property type="molecule type" value="Genomic_DNA"/>
</dbReference>
<proteinExistence type="predicted"/>
<reference evidence="2" key="1">
    <citation type="submission" date="2020-08" db="EMBL/GenBank/DDBJ databases">
        <title>Genomic Encyclopedia of Type Strains, Phase IV (KMG-IV): sequencing the most valuable type-strain genomes for metagenomic binning, comparative biology and taxonomic classification.</title>
        <authorList>
            <person name="Goeker M."/>
        </authorList>
    </citation>
    <scope>NUCLEOTIDE SEQUENCE</scope>
    <source>
        <strain evidence="2">DSM 669</strain>
    </source>
</reference>
<dbReference type="AlphaFoldDB" id="A0A841H894"/>
<dbReference type="EC" id="2.7.7.62" evidence="2"/>
<protein>
    <submittedName>
        <fullName evidence="2">Adenosylcobinamide-phosphate guanylyltransferase</fullName>
        <ecNumber evidence="2">2.7.7.62</ecNumber>
    </submittedName>
</protein>
<dbReference type="InterPro" id="IPR029044">
    <property type="entry name" value="Nucleotide-diphossugar_trans"/>
</dbReference>
<dbReference type="Proteomes" id="UP000642919">
    <property type="component" value="Unassembled WGS sequence"/>
</dbReference>
<dbReference type="Pfam" id="PF12804">
    <property type="entry name" value="NTP_transf_3"/>
    <property type="match status" value="1"/>
</dbReference>
<evidence type="ECO:0000259" key="1">
    <source>
        <dbReference type="Pfam" id="PF12804"/>
    </source>
</evidence>
<dbReference type="SUPFAM" id="SSF53448">
    <property type="entry name" value="Nucleotide-diphospho-sugar transferases"/>
    <property type="match status" value="1"/>
</dbReference>
<keyword evidence="2" id="KW-0548">Nucleotidyltransferase</keyword>
<sequence length="193" mass="19561">MDAVMMCGGRGTRLDAAAEKPLFEVGGRAMVDHVRAALEAAGRIDTTHAAVSPHAPDTAAHLAATPLSLIETPGDGYVADLTAALDAVGTPVLTVAADLPLLAPAVVDTVVAAADGATTSACVPRALKHELGVSTDADADAWVPTGVNVVGGGDTEATHRSFDARLAVNVNHRSDAAVAARLLAATDRRNHPR</sequence>
<dbReference type="InterPro" id="IPR025877">
    <property type="entry name" value="MobA-like_NTP_Trfase"/>
</dbReference>
<comment type="caution">
    <text evidence="2">The sequence shown here is derived from an EMBL/GenBank/DDBJ whole genome shotgun (WGS) entry which is preliminary data.</text>
</comment>
<feature type="domain" description="MobA-like NTP transferase" evidence="1">
    <location>
        <begin position="3"/>
        <end position="128"/>
    </location>
</feature>
<gene>
    <name evidence="2" type="ORF">HNR49_000201</name>
</gene>